<accession>A0AA86TG48</accession>
<dbReference type="Proteomes" id="UP001189624">
    <property type="component" value="Chromosome 9"/>
</dbReference>
<dbReference type="EMBL" id="OY731406">
    <property type="protein sequence ID" value="CAJ1973379.1"/>
    <property type="molecule type" value="Genomic_DNA"/>
</dbReference>
<organism evidence="1 2">
    <name type="scientific">Sphenostylis stenocarpa</name>
    <dbReference type="NCBI Taxonomy" id="92480"/>
    <lineage>
        <taxon>Eukaryota</taxon>
        <taxon>Viridiplantae</taxon>
        <taxon>Streptophyta</taxon>
        <taxon>Embryophyta</taxon>
        <taxon>Tracheophyta</taxon>
        <taxon>Spermatophyta</taxon>
        <taxon>Magnoliopsida</taxon>
        <taxon>eudicotyledons</taxon>
        <taxon>Gunneridae</taxon>
        <taxon>Pentapetalae</taxon>
        <taxon>rosids</taxon>
        <taxon>fabids</taxon>
        <taxon>Fabales</taxon>
        <taxon>Fabaceae</taxon>
        <taxon>Papilionoideae</taxon>
        <taxon>50 kb inversion clade</taxon>
        <taxon>NPAAA clade</taxon>
        <taxon>indigoferoid/millettioid clade</taxon>
        <taxon>Phaseoleae</taxon>
        <taxon>Sphenostylis</taxon>
    </lineage>
</organism>
<name>A0AA86TG48_9FABA</name>
<sequence>MGGRVCRGGRRRGYWRGSVTHRQFPLMGLIGFVLRGGPEWKVMLETLLHVLCCASFPPKVEDQTQHMHFAYRMGFCSNLTHSPTAIADVARRFKLS</sequence>
<evidence type="ECO:0000313" key="2">
    <source>
        <dbReference type="Proteomes" id="UP001189624"/>
    </source>
</evidence>
<reference evidence="1" key="1">
    <citation type="submission" date="2023-10" db="EMBL/GenBank/DDBJ databases">
        <authorList>
            <person name="Domelevo Entfellner J.-B."/>
        </authorList>
    </citation>
    <scope>NUCLEOTIDE SEQUENCE</scope>
</reference>
<proteinExistence type="predicted"/>
<gene>
    <name evidence="1" type="ORF">AYBTSS11_LOCUS25440</name>
</gene>
<dbReference type="Gramene" id="rna-AYBTSS11_LOCUS25440">
    <property type="protein sequence ID" value="CAJ1973379.1"/>
    <property type="gene ID" value="gene-AYBTSS11_LOCUS25440"/>
</dbReference>
<keyword evidence="2" id="KW-1185">Reference proteome</keyword>
<protein>
    <submittedName>
        <fullName evidence="1">Uncharacterized protein</fullName>
    </submittedName>
</protein>
<evidence type="ECO:0000313" key="1">
    <source>
        <dbReference type="EMBL" id="CAJ1973379.1"/>
    </source>
</evidence>
<dbReference type="AlphaFoldDB" id="A0AA86TG48"/>